<proteinExistence type="predicted"/>
<dbReference type="OrthoDB" id="5979581at2759"/>
<organism evidence="1 2">
    <name type="scientific">Cladophialophora bantiana (strain ATCC 10958 / CBS 173.52 / CDC B-1940 / NIH 8579)</name>
    <name type="common">Xylohypha bantiana</name>
    <dbReference type="NCBI Taxonomy" id="1442370"/>
    <lineage>
        <taxon>Eukaryota</taxon>
        <taxon>Fungi</taxon>
        <taxon>Dikarya</taxon>
        <taxon>Ascomycota</taxon>
        <taxon>Pezizomycotina</taxon>
        <taxon>Eurotiomycetes</taxon>
        <taxon>Chaetothyriomycetidae</taxon>
        <taxon>Chaetothyriales</taxon>
        <taxon>Herpotrichiellaceae</taxon>
        <taxon>Cladophialophora</taxon>
    </lineage>
</organism>
<dbReference type="EMBL" id="KN846987">
    <property type="protein sequence ID" value="KIW93097.1"/>
    <property type="molecule type" value="Genomic_DNA"/>
</dbReference>
<dbReference type="VEuPathDB" id="FungiDB:Z519_05702"/>
<gene>
    <name evidence="1" type="ORF">Z519_05702</name>
</gene>
<dbReference type="Proteomes" id="UP000053789">
    <property type="component" value="Unassembled WGS sequence"/>
</dbReference>
<dbReference type="Gene3D" id="3.30.200.20">
    <property type="entry name" value="Phosphorylase Kinase, domain 1"/>
    <property type="match status" value="1"/>
</dbReference>
<sequence>MTEFKTTCEACPAARTLFVLASGLLAADSEAFYGLMTCAPPVNGHFTMAPHANCRLNCRIEGKKLEEETLSNNDPSVFYPARIGKVLTSKYGVVGKLGFGAKSTGWLALDIQSALGSLISMRL</sequence>
<evidence type="ECO:0000313" key="1">
    <source>
        <dbReference type="EMBL" id="KIW93097.1"/>
    </source>
</evidence>
<dbReference type="RefSeq" id="XP_016619766.1">
    <property type="nucleotide sequence ID" value="XM_016763442.1"/>
</dbReference>
<accession>A0A0D2G352</accession>
<dbReference type="HOGENOM" id="CLU_2015004_0_0_1"/>
<dbReference type="GeneID" id="27698630"/>
<evidence type="ECO:0000313" key="2">
    <source>
        <dbReference type="Proteomes" id="UP000053789"/>
    </source>
</evidence>
<keyword evidence="2" id="KW-1185">Reference proteome</keyword>
<reference evidence="1" key="1">
    <citation type="submission" date="2015-01" db="EMBL/GenBank/DDBJ databases">
        <title>The Genome Sequence of Cladophialophora bantiana CBS 173.52.</title>
        <authorList>
            <consortium name="The Broad Institute Genomics Platform"/>
            <person name="Cuomo C."/>
            <person name="de Hoog S."/>
            <person name="Gorbushina A."/>
            <person name="Stielow B."/>
            <person name="Teixiera M."/>
            <person name="Abouelleil A."/>
            <person name="Chapman S.B."/>
            <person name="Priest M."/>
            <person name="Young S.K."/>
            <person name="Wortman J."/>
            <person name="Nusbaum C."/>
            <person name="Birren B."/>
        </authorList>
    </citation>
    <scope>NUCLEOTIDE SEQUENCE [LARGE SCALE GENOMIC DNA]</scope>
    <source>
        <strain evidence="1">CBS 173.52</strain>
    </source>
</reference>
<dbReference type="AlphaFoldDB" id="A0A0D2G352"/>
<protein>
    <submittedName>
        <fullName evidence="1">Uncharacterized protein</fullName>
    </submittedName>
</protein>
<name>A0A0D2G352_CLAB1</name>